<dbReference type="PANTHER" id="PTHR21532:SF0">
    <property type="entry name" value="CILIA- AND FLAGELLA-ASSOCIATED PROTEIN 36"/>
    <property type="match status" value="1"/>
</dbReference>
<organism evidence="3 4">
    <name type="scientific">Paramecium sonneborni</name>
    <dbReference type="NCBI Taxonomy" id="65129"/>
    <lineage>
        <taxon>Eukaryota</taxon>
        <taxon>Sar</taxon>
        <taxon>Alveolata</taxon>
        <taxon>Ciliophora</taxon>
        <taxon>Intramacronucleata</taxon>
        <taxon>Oligohymenophorea</taxon>
        <taxon>Peniculida</taxon>
        <taxon>Parameciidae</taxon>
        <taxon>Paramecium</taxon>
    </lineage>
</organism>
<feature type="coiled-coil region" evidence="1">
    <location>
        <begin position="171"/>
        <end position="240"/>
    </location>
</feature>
<feature type="domain" description="BART" evidence="2">
    <location>
        <begin position="23"/>
        <end position="134"/>
    </location>
</feature>
<sequence>MGFLTYFFSNKHKGLNDKANEEEIWIYDLVYEHLTSPIWKIAIMEFIDENCIIFDDEDQFTQEQNQKFQQFQDLISFQFDNMLNEYGLTQEQLTKQIIKGLAHPQHKQIFQQIIAINDYKIFRKQMLTRNKELEFEAFEELDRQDKLQQEQQQQQQQIHKQPAEFDQQFELKRLQIEKEKSELELAIELSKKAEEEQKRLIEKENEDLLKQILEQSLLEYNELQKKLEVVQQKESELRSNPLYKQSEIFKSIKNLKYPSFSSYIQRQDESDQLKKGQEELKSQILHKQDFQNQVYQPSLEKDYSFEPPVIERVTSELIEESDLLKSEVMQDQKLKMIQKKELIIKKKNEMNKSELLKFEQEKKQVFINQTQYLKK</sequence>
<dbReference type="EMBL" id="CAJJDN010000062">
    <property type="protein sequence ID" value="CAD8094455.1"/>
    <property type="molecule type" value="Genomic_DNA"/>
</dbReference>
<gene>
    <name evidence="3" type="ORF">PSON_ATCC_30995.1.T0620211</name>
</gene>
<dbReference type="GO" id="GO:0097546">
    <property type="term" value="C:ciliary base"/>
    <property type="evidence" value="ECO:0007669"/>
    <property type="project" value="TreeGrafter"/>
</dbReference>
<accession>A0A8S1NXV8</accession>
<dbReference type="Proteomes" id="UP000692954">
    <property type="component" value="Unassembled WGS sequence"/>
</dbReference>
<keyword evidence="4" id="KW-1185">Reference proteome</keyword>
<dbReference type="AlphaFoldDB" id="A0A8S1NXV8"/>
<evidence type="ECO:0000313" key="3">
    <source>
        <dbReference type="EMBL" id="CAD8094455.1"/>
    </source>
</evidence>
<evidence type="ECO:0000259" key="2">
    <source>
        <dbReference type="Pfam" id="PF11527"/>
    </source>
</evidence>
<dbReference type="InterPro" id="IPR023379">
    <property type="entry name" value="BART_dom"/>
</dbReference>
<dbReference type="Pfam" id="PF11527">
    <property type="entry name" value="ARL2_Bind_BART"/>
    <property type="match status" value="1"/>
</dbReference>
<comment type="caution">
    <text evidence="3">The sequence shown here is derived from an EMBL/GenBank/DDBJ whole genome shotgun (WGS) entry which is preliminary data.</text>
</comment>
<protein>
    <recommendedName>
        <fullName evidence="2">BART domain-containing protein</fullName>
    </recommendedName>
</protein>
<dbReference type="GO" id="GO:0005930">
    <property type="term" value="C:axoneme"/>
    <property type="evidence" value="ECO:0007669"/>
    <property type="project" value="TreeGrafter"/>
</dbReference>
<evidence type="ECO:0000313" key="4">
    <source>
        <dbReference type="Proteomes" id="UP000692954"/>
    </source>
</evidence>
<dbReference type="OrthoDB" id="433414at2759"/>
<keyword evidence="1" id="KW-0175">Coiled coil</keyword>
<name>A0A8S1NXV8_9CILI</name>
<evidence type="ECO:0000256" key="1">
    <source>
        <dbReference type="SAM" id="Coils"/>
    </source>
</evidence>
<dbReference type="PANTHER" id="PTHR21532">
    <property type="entry name" value="PHOSPHODIESTERASE HL"/>
    <property type="match status" value="1"/>
</dbReference>
<dbReference type="InterPro" id="IPR038888">
    <property type="entry name" value="CFAP36"/>
</dbReference>
<proteinExistence type="predicted"/>
<reference evidence="3" key="1">
    <citation type="submission" date="2021-01" db="EMBL/GenBank/DDBJ databases">
        <authorList>
            <consortium name="Genoscope - CEA"/>
            <person name="William W."/>
        </authorList>
    </citation>
    <scope>NUCLEOTIDE SEQUENCE</scope>
</reference>